<dbReference type="Proteomes" id="UP000053586">
    <property type="component" value="Unassembled WGS sequence"/>
</dbReference>
<dbReference type="EMBL" id="BAET01000031">
    <property type="protein sequence ID" value="GAB56761.1"/>
    <property type="molecule type" value="Genomic_DNA"/>
</dbReference>
<name>H5TEN4_9ALTE</name>
<reference evidence="1 2" key="1">
    <citation type="journal article" date="2012" name="J. Bacteriol.">
        <title>Genome sequence of proteorhodopsin-containing sea ice bacterium Glaciecola punicea ACAM 611T.</title>
        <authorList>
            <person name="Qin Q.-L."/>
            <person name="Xie B.-B."/>
            <person name="Shu Y.-L."/>
            <person name="Rong J.-C."/>
            <person name="Zhao D.-L."/>
            <person name="Zhang X.-Y."/>
            <person name="Chen X.-L."/>
            <person name="Zhou B.-C."/>
            <person name="Zhanga Y.-Z."/>
        </authorList>
    </citation>
    <scope>NUCLEOTIDE SEQUENCE [LARGE SCALE GENOMIC DNA]</scope>
    <source>
        <strain evidence="1 2">ACAM 611</strain>
    </source>
</reference>
<reference evidence="1 2" key="2">
    <citation type="journal article" date="2017" name="Antonie Van Leeuwenhoek">
        <title>Rhizobium rhizosphaerae sp. nov., a novel species isolated from rice rhizosphere.</title>
        <authorList>
            <person name="Zhao J.J."/>
            <person name="Zhang J."/>
            <person name="Zhang R.J."/>
            <person name="Zhang C.W."/>
            <person name="Yin H.Q."/>
            <person name="Zhang X.X."/>
        </authorList>
    </citation>
    <scope>NUCLEOTIDE SEQUENCE [LARGE SCALE GENOMIC DNA]</scope>
    <source>
        <strain evidence="1 2">ACAM 611</strain>
    </source>
</reference>
<evidence type="ECO:0000313" key="2">
    <source>
        <dbReference type="Proteomes" id="UP000053586"/>
    </source>
</evidence>
<sequence length="83" mass="9707">MRFRYPKILHFRYCRTLTTLLIAHPYPVTLTFLQQALSNLPSDIGLVAVSEYLQETNKKQQRCLSLAKVNQLLANMWRSVLKN</sequence>
<gene>
    <name evidence="1" type="ORF">GPUN_2647</name>
</gene>
<accession>H5TEN4</accession>
<evidence type="ECO:0000313" key="1">
    <source>
        <dbReference type="EMBL" id="GAB56761.1"/>
    </source>
</evidence>
<proteinExistence type="predicted"/>
<organism evidence="1 2">
    <name type="scientific">Glaciecola punicea ACAM 611</name>
    <dbReference type="NCBI Taxonomy" id="1121923"/>
    <lineage>
        <taxon>Bacteria</taxon>
        <taxon>Pseudomonadati</taxon>
        <taxon>Pseudomonadota</taxon>
        <taxon>Gammaproteobacteria</taxon>
        <taxon>Alteromonadales</taxon>
        <taxon>Alteromonadaceae</taxon>
        <taxon>Glaciecola</taxon>
    </lineage>
</organism>
<protein>
    <submittedName>
        <fullName evidence="1">Uncharacterized protein</fullName>
    </submittedName>
</protein>
<keyword evidence="2" id="KW-1185">Reference proteome</keyword>
<dbReference type="AlphaFoldDB" id="H5TEN4"/>
<comment type="caution">
    <text evidence="1">The sequence shown here is derived from an EMBL/GenBank/DDBJ whole genome shotgun (WGS) entry which is preliminary data.</text>
</comment>